<reference evidence="1" key="1">
    <citation type="submission" date="2023-04" db="EMBL/GenBank/DDBJ databases">
        <authorList>
            <person name="Vijverberg K."/>
            <person name="Xiong W."/>
            <person name="Schranz E."/>
        </authorList>
    </citation>
    <scope>NUCLEOTIDE SEQUENCE</scope>
</reference>
<evidence type="ECO:0000313" key="2">
    <source>
        <dbReference type="Proteomes" id="UP001177003"/>
    </source>
</evidence>
<protein>
    <submittedName>
        <fullName evidence="1">Uncharacterized protein</fullName>
    </submittedName>
</protein>
<name>A0AA36EMJ1_LACSI</name>
<organism evidence="1 2">
    <name type="scientific">Lactuca saligna</name>
    <name type="common">Willowleaf lettuce</name>
    <dbReference type="NCBI Taxonomy" id="75948"/>
    <lineage>
        <taxon>Eukaryota</taxon>
        <taxon>Viridiplantae</taxon>
        <taxon>Streptophyta</taxon>
        <taxon>Embryophyta</taxon>
        <taxon>Tracheophyta</taxon>
        <taxon>Spermatophyta</taxon>
        <taxon>Magnoliopsida</taxon>
        <taxon>eudicotyledons</taxon>
        <taxon>Gunneridae</taxon>
        <taxon>Pentapetalae</taxon>
        <taxon>asterids</taxon>
        <taxon>campanulids</taxon>
        <taxon>Asterales</taxon>
        <taxon>Asteraceae</taxon>
        <taxon>Cichorioideae</taxon>
        <taxon>Cichorieae</taxon>
        <taxon>Lactucinae</taxon>
        <taxon>Lactuca</taxon>
    </lineage>
</organism>
<accession>A0AA36EMJ1</accession>
<gene>
    <name evidence="1" type="ORF">LSALG_LOCUS41243</name>
</gene>
<dbReference type="AlphaFoldDB" id="A0AA36EMJ1"/>
<proteinExistence type="predicted"/>
<dbReference type="Proteomes" id="UP001177003">
    <property type="component" value="Chromosome 9"/>
</dbReference>
<evidence type="ECO:0000313" key="1">
    <source>
        <dbReference type="EMBL" id="CAI9302771.1"/>
    </source>
</evidence>
<dbReference type="EMBL" id="OX465085">
    <property type="protein sequence ID" value="CAI9302771.1"/>
    <property type="molecule type" value="Genomic_DNA"/>
</dbReference>
<keyword evidence="2" id="KW-1185">Reference proteome</keyword>
<sequence length="204" mass="23898">MRGWPAKLTFKGVVGTMLREFIPKLNSRRLELFRETTFRIFIGMPTPNGDPMLFHLMMLHEVRYVVVARVGGLIGRDTNTCIPSVVFVLAGNVYNWNRFAWSAFLWRCSEIQLRLLFRKIHRYLRDQANVGPVKTLKYTVTSFHLPLSLHVTLHPELDPPPQSEYWCWNWKWNPPPGMEHQKVVKELGIQKHSKLVVPEKSQCF</sequence>